<keyword evidence="9 12" id="KW-1133">Transmembrane helix</keyword>
<evidence type="ECO:0000313" key="14">
    <source>
        <dbReference type="Proteomes" id="UP000646386"/>
    </source>
</evidence>
<keyword evidence="8 12" id="KW-0812">Transmembrane</keyword>
<feature type="transmembrane region" description="Helical" evidence="12">
    <location>
        <begin position="99"/>
        <end position="117"/>
    </location>
</feature>
<evidence type="ECO:0000256" key="3">
    <source>
        <dbReference type="ARBA" id="ARBA00010631"/>
    </source>
</evidence>
<evidence type="ECO:0000256" key="4">
    <source>
        <dbReference type="ARBA" id="ARBA00012149"/>
    </source>
</evidence>
<keyword evidence="6" id="KW-0808">Transferase</keyword>
<gene>
    <name evidence="13" type="ORF">HU718_017395</name>
</gene>
<dbReference type="PANTHER" id="PTHR31040">
    <property type="entry name" value="NURIM"/>
    <property type="match status" value="1"/>
</dbReference>
<feature type="transmembrane region" description="Helical" evidence="12">
    <location>
        <begin position="20"/>
        <end position="47"/>
    </location>
</feature>
<evidence type="ECO:0000256" key="1">
    <source>
        <dbReference type="ARBA" id="ARBA00002096"/>
    </source>
</evidence>
<evidence type="ECO:0000256" key="10">
    <source>
        <dbReference type="ARBA" id="ARBA00023136"/>
    </source>
</evidence>
<sequence>MNMSSNVKPQTATLASRLAYLFYSLSCYFIFLLTILYLIGFVGGLVVPKNINSGDYRNLPLSILIDIALITLFGLQHSVMARQGFKARLAQWLPPAMERATYVLSSSLMLLLLFYLWQPIPMSIWSIRSSFAATLVSGLFWAGWLLISFATFLISHSELFGVSQAIRAFRRTEVQTSPFITPSLYKMVRHPMYLGFLIAFWATPNMTVGHLVFALTCTIYILIGTHFEERDLVRTFGNNYLDYQQRVGKLLPFWKNSDDV</sequence>
<dbReference type="EMBL" id="CP077089">
    <property type="protein sequence ID" value="QXI03806.1"/>
    <property type="molecule type" value="Genomic_DNA"/>
</dbReference>
<keyword evidence="10 12" id="KW-0472">Membrane</keyword>
<reference evidence="13 14" key="2">
    <citation type="journal article" date="2021" name="Microorganisms">
        <title>The Ever-Expanding Pseudomonas Genus: Description of 43 New Species and Partition of the Pseudomonas putida Group.</title>
        <authorList>
            <person name="Girard L."/>
            <person name="Lood C."/>
            <person name="Hofte M."/>
            <person name="Vandamme P."/>
            <person name="Rokni-Zadeh H."/>
            <person name="van Noort V."/>
            <person name="Lavigne R."/>
            <person name="De Mot R."/>
        </authorList>
    </citation>
    <scope>NUCLEOTIDE SEQUENCE [LARGE SCALE GENOMIC DNA]</scope>
    <source>
        <strain evidence="13 14">ZA 5.3</strain>
    </source>
</reference>
<dbReference type="RefSeq" id="WP_186616115.1">
    <property type="nucleotide sequence ID" value="NZ_CP077089.1"/>
</dbReference>
<evidence type="ECO:0000256" key="2">
    <source>
        <dbReference type="ARBA" id="ARBA00004141"/>
    </source>
</evidence>
<dbReference type="Proteomes" id="UP000646386">
    <property type="component" value="Chromosome"/>
</dbReference>
<comment type="subcellular location">
    <subcellularLocation>
        <location evidence="2">Membrane</location>
        <topology evidence="2">Multi-pass membrane protein</topology>
    </subcellularLocation>
</comment>
<keyword evidence="7" id="KW-0949">S-adenosyl-L-methionine</keyword>
<dbReference type="EC" id="2.1.1.334" evidence="4"/>
<dbReference type="Gene3D" id="1.20.120.1630">
    <property type="match status" value="1"/>
</dbReference>
<evidence type="ECO:0000256" key="12">
    <source>
        <dbReference type="SAM" id="Phobius"/>
    </source>
</evidence>
<keyword evidence="5" id="KW-0489">Methyltransferase</keyword>
<dbReference type="PANTHER" id="PTHR31040:SF1">
    <property type="entry name" value="NURIM"/>
    <property type="match status" value="1"/>
</dbReference>
<evidence type="ECO:0000256" key="9">
    <source>
        <dbReference type="ARBA" id="ARBA00022989"/>
    </source>
</evidence>
<evidence type="ECO:0000256" key="6">
    <source>
        <dbReference type="ARBA" id="ARBA00022679"/>
    </source>
</evidence>
<comment type="function">
    <text evidence="1">Catalyzes the methylation of methanethiol (MeSH) to yield dimethylsulphide (DMS).</text>
</comment>
<keyword evidence="14" id="KW-1185">Reference proteome</keyword>
<reference evidence="13 14" key="1">
    <citation type="journal article" date="2020" name="Microorganisms">
        <title>Reliable Identification of Environmental Pseudomonas Isolates Using the rpoD Gene.</title>
        <authorList>
            <consortium name="The Broad Institute Genome Sequencing Platform"/>
            <person name="Girard L."/>
            <person name="Lood C."/>
            <person name="Rokni-Zadeh H."/>
            <person name="van Noort V."/>
            <person name="Lavigne R."/>
            <person name="De Mot R."/>
        </authorList>
    </citation>
    <scope>NUCLEOTIDE SEQUENCE [LARGE SCALE GENOMIC DNA]</scope>
    <source>
        <strain evidence="13 14">ZA 5.3</strain>
    </source>
</reference>
<accession>A0ABX8PR96</accession>
<evidence type="ECO:0000256" key="8">
    <source>
        <dbReference type="ARBA" id="ARBA00022692"/>
    </source>
</evidence>
<feature type="transmembrane region" description="Helical" evidence="12">
    <location>
        <begin position="129"/>
        <end position="154"/>
    </location>
</feature>
<evidence type="ECO:0000256" key="7">
    <source>
        <dbReference type="ARBA" id="ARBA00022691"/>
    </source>
</evidence>
<evidence type="ECO:0000313" key="13">
    <source>
        <dbReference type="EMBL" id="QXI03806.1"/>
    </source>
</evidence>
<evidence type="ECO:0000256" key="11">
    <source>
        <dbReference type="ARBA" id="ARBA00048134"/>
    </source>
</evidence>
<name>A0ABX8PR96_9PSED</name>
<comment type="similarity">
    <text evidence="3">Belongs to the nurim family.</text>
</comment>
<proteinExistence type="inferred from homology"/>
<feature type="transmembrane region" description="Helical" evidence="12">
    <location>
        <begin position="59"/>
        <end position="79"/>
    </location>
</feature>
<dbReference type="InterPro" id="IPR033580">
    <property type="entry name" value="Nurim-like"/>
</dbReference>
<dbReference type="NCBIfam" id="NF045656">
    <property type="entry name" value="MeththiolMtaseMddA"/>
    <property type="match status" value="1"/>
</dbReference>
<feature type="transmembrane region" description="Helical" evidence="12">
    <location>
        <begin position="193"/>
        <end position="223"/>
    </location>
</feature>
<evidence type="ECO:0000256" key="5">
    <source>
        <dbReference type="ARBA" id="ARBA00022603"/>
    </source>
</evidence>
<organism evidence="13 14">
    <name type="scientific">Pseudomonas tensinigenes</name>
    <dbReference type="NCBI Taxonomy" id="2745511"/>
    <lineage>
        <taxon>Bacteria</taxon>
        <taxon>Pseudomonadati</taxon>
        <taxon>Pseudomonadota</taxon>
        <taxon>Gammaproteobacteria</taxon>
        <taxon>Pseudomonadales</taxon>
        <taxon>Pseudomonadaceae</taxon>
        <taxon>Pseudomonas</taxon>
    </lineage>
</organism>
<comment type="catalytic activity">
    <reaction evidence="11">
        <text>methanethiol + S-adenosyl-L-methionine = dimethyl sulfide + S-adenosyl-L-homocysteine + H(+)</text>
        <dbReference type="Rhea" id="RHEA:50428"/>
        <dbReference type="ChEBI" id="CHEBI:15378"/>
        <dbReference type="ChEBI" id="CHEBI:16007"/>
        <dbReference type="ChEBI" id="CHEBI:17437"/>
        <dbReference type="ChEBI" id="CHEBI:57856"/>
        <dbReference type="ChEBI" id="CHEBI:59789"/>
        <dbReference type="EC" id="2.1.1.334"/>
    </reaction>
</comment>
<dbReference type="InterPro" id="IPR054700">
    <property type="entry name" value="MddA"/>
</dbReference>
<protein>
    <recommendedName>
        <fullName evidence="4">methanethiol S-methyltransferase</fullName>
        <ecNumber evidence="4">2.1.1.334</ecNumber>
    </recommendedName>
</protein>